<gene>
    <name evidence="2" type="ordered locus">Bsel_0915</name>
</gene>
<dbReference type="Proteomes" id="UP000000271">
    <property type="component" value="Chromosome"/>
</dbReference>
<dbReference type="HOGENOM" id="CLU_063440_5_2_9"/>
<dbReference type="AlphaFoldDB" id="D6Y047"/>
<dbReference type="InterPro" id="IPR052509">
    <property type="entry name" value="Metal_resp_DNA-bind_regulator"/>
</dbReference>
<proteinExistence type="predicted"/>
<dbReference type="InterPro" id="IPR005149">
    <property type="entry name" value="Tscrpt_reg_PadR_N"/>
</dbReference>
<sequence>MAKFQQGRHTAAFILLFLQDTPAYGGQLLQRLDEELPFNPIDSASLYRTLKQLEANGDIHSEWVQEGDDKPVKWYTITAQGRQTLALFHKDIRLRAQNLDFFLRTYQRTDGETH</sequence>
<evidence type="ECO:0000313" key="2">
    <source>
        <dbReference type="EMBL" id="ADH98438.1"/>
    </source>
</evidence>
<reference evidence="2" key="1">
    <citation type="submission" date="2009-10" db="EMBL/GenBank/DDBJ databases">
        <title>Complete sequence of Bacillus selenitireducens MLS10.</title>
        <authorList>
            <consortium name="US DOE Joint Genome Institute"/>
            <person name="Lucas S."/>
            <person name="Copeland A."/>
            <person name="Lapidus A."/>
            <person name="Glavina del Rio T."/>
            <person name="Dalin E."/>
            <person name="Tice H."/>
            <person name="Bruce D."/>
            <person name="Goodwin L."/>
            <person name="Pitluck S."/>
            <person name="Sims D."/>
            <person name="Brettin T."/>
            <person name="Detter J.C."/>
            <person name="Han C."/>
            <person name="Larimer F."/>
            <person name="Land M."/>
            <person name="Hauser L."/>
            <person name="Kyrpides N."/>
            <person name="Ovchinnikova G."/>
            <person name="Stolz J."/>
        </authorList>
    </citation>
    <scope>NUCLEOTIDE SEQUENCE [LARGE SCALE GENOMIC DNA]</scope>
    <source>
        <strain evidence="2">MLS10</strain>
    </source>
</reference>
<dbReference type="OrthoDB" id="9808017at2"/>
<feature type="domain" description="Transcription regulator PadR N-terminal" evidence="1">
    <location>
        <begin position="14"/>
        <end position="86"/>
    </location>
</feature>
<dbReference type="Pfam" id="PF03551">
    <property type="entry name" value="PadR"/>
    <property type="match status" value="1"/>
</dbReference>
<dbReference type="PANTHER" id="PTHR33169:SF14">
    <property type="entry name" value="TRANSCRIPTIONAL REGULATOR RV3488"/>
    <property type="match status" value="1"/>
</dbReference>
<dbReference type="PANTHER" id="PTHR33169">
    <property type="entry name" value="PADR-FAMILY TRANSCRIPTIONAL REGULATOR"/>
    <property type="match status" value="1"/>
</dbReference>
<evidence type="ECO:0000313" key="3">
    <source>
        <dbReference type="Proteomes" id="UP000000271"/>
    </source>
</evidence>
<protein>
    <submittedName>
        <fullName evidence="2">Transcriptional regulator, PadR-like family</fullName>
    </submittedName>
</protein>
<dbReference type="EMBL" id="CP001791">
    <property type="protein sequence ID" value="ADH98438.1"/>
    <property type="molecule type" value="Genomic_DNA"/>
</dbReference>
<dbReference type="KEGG" id="bse:Bsel_0915"/>
<name>D6Y047_BACIE</name>
<evidence type="ECO:0000259" key="1">
    <source>
        <dbReference type="Pfam" id="PF03551"/>
    </source>
</evidence>
<dbReference type="RefSeq" id="WP_013171863.1">
    <property type="nucleotide sequence ID" value="NC_014219.1"/>
</dbReference>
<accession>D6Y047</accession>
<dbReference type="eggNOG" id="COG1695">
    <property type="taxonomic scope" value="Bacteria"/>
</dbReference>
<dbReference type="InterPro" id="IPR036390">
    <property type="entry name" value="WH_DNA-bd_sf"/>
</dbReference>
<keyword evidence="3" id="KW-1185">Reference proteome</keyword>
<dbReference type="SUPFAM" id="SSF46785">
    <property type="entry name" value="Winged helix' DNA-binding domain"/>
    <property type="match status" value="1"/>
</dbReference>
<dbReference type="Gene3D" id="1.10.10.10">
    <property type="entry name" value="Winged helix-like DNA-binding domain superfamily/Winged helix DNA-binding domain"/>
    <property type="match status" value="1"/>
</dbReference>
<organism evidence="2 3">
    <name type="scientific">Bacillus selenitireducens (strain ATCC 700615 / DSM 15326 / MLS10)</name>
    <dbReference type="NCBI Taxonomy" id="439292"/>
    <lineage>
        <taxon>Bacteria</taxon>
        <taxon>Bacillati</taxon>
        <taxon>Bacillota</taxon>
        <taxon>Bacilli</taxon>
        <taxon>Bacillales</taxon>
        <taxon>Bacillaceae</taxon>
        <taxon>Salisediminibacterium</taxon>
    </lineage>
</organism>
<dbReference type="InterPro" id="IPR036388">
    <property type="entry name" value="WH-like_DNA-bd_sf"/>
</dbReference>
<dbReference type="STRING" id="439292.Bsel_0915"/>